<proteinExistence type="predicted"/>
<name>A0ABX9DSN1_9BACT</name>
<keyword evidence="2" id="KW-1185">Reference proteome</keyword>
<dbReference type="Proteomes" id="UP000249852">
    <property type="component" value="Unassembled WGS sequence"/>
</dbReference>
<sequence length="49" mass="5628">MMRPGKASRQMSWKSKSYLLLLLQILGGVAVKLSTTKLNLRRMVRSEHL</sequence>
<gene>
    <name evidence="1" type="ORF">BC673_1031</name>
</gene>
<organism evidence="1 2">
    <name type="scientific">Prevotella pallens</name>
    <dbReference type="NCBI Taxonomy" id="60133"/>
    <lineage>
        <taxon>Bacteria</taxon>
        <taxon>Pseudomonadati</taxon>
        <taxon>Bacteroidota</taxon>
        <taxon>Bacteroidia</taxon>
        <taxon>Bacteroidales</taxon>
        <taxon>Prevotellaceae</taxon>
        <taxon>Prevotella</taxon>
    </lineage>
</organism>
<evidence type="ECO:0000313" key="1">
    <source>
        <dbReference type="EMBL" id="RAS47408.1"/>
    </source>
</evidence>
<dbReference type="EMBL" id="QLTQ01000003">
    <property type="protein sequence ID" value="RAS47408.1"/>
    <property type="molecule type" value="Genomic_DNA"/>
</dbReference>
<protein>
    <submittedName>
        <fullName evidence="1">Uncharacterized protein</fullName>
    </submittedName>
</protein>
<accession>A0ABX9DSN1</accession>
<reference evidence="1 2" key="1">
    <citation type="submission" date="2018-06" db="EMBL/GenBank/DDBJ databases">
        <title>Genomic Encyclopedia of Archaeal and Bacterial Type Strains, Phase II (KMG-II): from individual species to whole genera.</title>
        <authorList>
            <person name="Goeker M."/>
        </authorList>
    </citation>
    <scope>NUCLEOTIDE SEQUENCE [LARGE SCALE GENOMIC DNA]</scope>
    <source>
        <strain evidence="1 2">DSM 18710</strain>
    </source>
</reference>
<comment type="caution">
    <text evidence="1">The sequence shown here is derived from an EMBL/GenBank/DDBJ whole genome shotgun (WGS) entry which is preliminary data.</text>
</comment>
<evidence type="ECO:0000313" key="2">
    <source>
        <dbReference type="Proteomes" id="UP000249852"/>
    </source>
</evidence>